<dbReference type="GeneID" id="80887382"/>
<dbReference type="Proteomes" id="UP001144673">
    <property type="component" value="Chromosome 6"/>
</dbReference>
<dbReference type="AlphaFoldDB" id="A0A9W8UKX4"/>
<name>A0A9W8UKX4_AKAMU</name>
<evidence type="ECO:0000313" key="2">
    <source>
        <dbReference type="Proteomes" id="UP001144673"/>
    </source>
</evidence>
<organism evidence="1 2">
    <name type="scientific">Akanthomyces muscarius</name>
    <name type="common">Entomopathogenic fungus</name>
    <name type="synonym">Lecanicillium muscarium</name>
    <dbReference type="NCBI Taxonomy" id="2231603"/>
    <lineage>
        <taxon>Eukaryota</taxon>
        <taxon>Fungi</taxon>
        <taxon>Dikarya</taxon>
        <taxon>Ascomycota</taxon>
        <taxon>Pezizomycotina</taxon>
        <taxon>Sordariomycetes</taxon>
        <taxon>Hypocreomycetidae</taxon>
        <taxon>Hypocreales</taxon>
        <taxon>Cordycipitaceae</taxon>
        <taxon>Akanthomyces</taxon>
    </lineage>
</organism>
<comment type="caution">
    <text evidence="1">The sequence shown here is derived from an EMBL/GenBank/DDBJ whole genome shotgun (WGS) entry which is preliminary data.</text>
</comment>
<gene>
    <name evidence="1" type="ORF">LMH87_000223</name>
</gene>
<dbReference type="EMBL" id="JAJHUN010000007">
    <property type="protein sequence ID" value="KAJ4154953.1"/>
    <property type="molecule type" value="Genomic_DNA"/>
</dbReference>
<keyword evidence="2" id="KW-1185">Reference proteome</keyword>
<proteinExistence type="predicted"/>
<reference evidence="1" key="1">
    <citation type="journal article" date="2023" name="Access Microbiol">
        <title>De-novo genome assembly for Akanthomyces muscarius, a biocontrol agent of insect agricultural pests.</title>
        <authorList>
            <person name="Erdos Z."/>
            <person name="Studholme D.J."/>
            <person name="Raymond B."/>
            <person name="Sharma M."/>
        </authorList>
    </citation>
    <scope>NUCLEOTIDE SEQUENCE</scope>
    <source>
        <strain evidence="1">Ve6</strain>
    </source>
</reference>
<dbReference type="KEGG" id="amus:LMH87_000223"/>
<dbReference type="RefSeq" id="XP_056055077.1">
    <property type="nucleotide sequence ID" value="XM_056198095.1"/>
</dbReference>
<evidence type="ECO:0000313" key="1">
    <source>
        <dbReference type="EMBL" id="KAJ4154953.1"/>
    </source>
</evidence>
<accession>A0A9W8UKX4</accession>
<sequence length="88" mass="10452">MAIDFQTDSLDDDKEFYIPLIFVKSGGTRHHVVLARRGGIKFERPRPGRCLFRRPFDCTSDTMYVHDDKWDDFYLQPIERIDVPELMD</sequence>
<protein>
    <submittedName>
        <fullName evidence="1">Uncharacterized protein</fullName>
    </submittedName>
</protein>